<name>A0A9D2S130_9FIRM</name>
<dbReference type="InterPro" id="IPR001387">
    <property type="entry name" value="Cro/C1-type_HTH"/>
</dbReference>
<evidence type="ECO:0000313" key="2">
    <source>
        <dbReference type="EMBL" id="HJB39394.1"/>
    </source>
</evidence>
<reference evidence="2" key="2">
    <citation type="submission" date="2021-04" db="EMBL/GenBank/DDBJ databases">
        <authorList>
            <person name="Gilroy R."/>
        </authorList>
    </citation>
    <scope>NUCLEOTIDE SEQUENCE</scope>
    <source>
        <strain evidence="2">ChiBcec8-14828</strain>
    </source>
</reference>
<feature type="domain" description="HTH cro/C1-type" evidence="1">
    <location>
        <begin position="18"/>
        <end position="45"/>
    </location>
</feature>
<dbReference type="CDD" id="cd00093">
    <property type="entry name" value="HTH_XRE"/>
    <property type="match status" value="1"/>
</dbReference>
<dbReference type="GO" id="GO:0003677">
    <property type="term" value="F:DNA binding"/>
    <property type="evidence" value="ECO:0007669"/>
    <property type="project" value="InterPro"/>
</dbReference>
<dbReference type="EMBL" id="DWYA01000032">
    <property type="protein sequence ID" value="HJB39394.1"/>
    <property type="molecule type" value="Genomic_DNA"/>
</dbReference>
<reference evidence="2" key="1">
    <citation type="journal article" date="2021" name="PeerJ">
        <title>Extensive microbial diversity within the chicken gut microbiome revealed by metagenomics and culture.</title>
        <authorList>
            <person name="Gilroy R."/>
            <person name="Ravi A."/>
            <person name="Getino M."/>
            <person name="Pursley I."/>
            <person name="Horton D.L."/>
            <person name="Alikhan N.F."/>
            <person name="Baker D."/>
            <person name="Gharbi K."/>
            <person name="Hall N."/>
            <person name="Watson M."/>
            <person name="Adriaenssens E.M."/>
            <person name="Foster-Nyarko E."/>
            <person name="Jarju S."/>
            <person name="Secka A."/>
            <person name="Antonio M."/>
            <person name="Oren A."/>
            <person name="Chaudhuri R.R."/>
            <person name="La Ragione R."/>
            <person name="Hildebrand F."/>
            <person name="Pallen M.J."/>
        </authorList>
    </citation>
    <scope>NUCLEOTIDE SEQUENCE</scope>
    <source>
        <strain evidence="2">ChiBcec8-14828</strain>
    </source>
</reference>
<accession>A0A9D2S130</accession>
<protein>
    <submittedName>
        <fullName evidence="2">Helix-turn-helix domain-containing protein</fullName>
    </submittedName>
</protein>
<evidence type="ECO:0000259" key="1">
    <source>
        <dbReference type="Pfam" id="PF01381"/>
    </source>
</evidence>
<dbReference type="Pfam" id="PF01381">
    <property type="entry name" value="HTH_3"/>
    <property type="match status" value="1"/>
</dbReference>
<evidence type="ECO:0000313" key="3">
    <source>
        <dbReference type="Proteomes" id="UP000824209"/>
    </source>
</evidence>
<gene>
    <name evidence="2" type="ORF">H9943_03245</name>
</gene>
<dbReference type="InterPro" id="IPR010982">
    <property type="entry name" value="Lambda_DNA-bd_dom_sf"/>
</dbReference>
<proteinExistence type="predicted"/>
<dbReference type="SUPFAM" id="SSF47413">
    <property type="entry name" value="lambda repressor-like DNA-binding domains"/>
    <property type="match status" value="1"/>
</dbReference>
<dbReference type="Proteomes" id="UP000824209">
    <property type="component" value="Unassembled WGS sequence"/>
</dbReference>
<dbReference type="AlphaFoldDB" id="A0A9D2S130"/>
<sequence>MPAQWTADLIGKMHAYRITQTELARHLGYTPQYVSTVLNGKREPEAAEQKFKSALNDLIEQRQYTT</sequence>
<dbReference type="Gene3D" id="1.10.260.40">
    <property type="entry name" value="lambda repressor-like DNA-binding domains"/>
    <property type="match status" value="1"/>
</dbReference>
<organism evidence="2 3">
    <name type="scientific">Candidatus Ruthenibacterium avium</name>
    <dbReference type="NCBI Taxonomy" id="2838751"/>
    <lineage>
        <taxon>Bacteria</taxon>
        <taxon>Bacillati</taxon>
        <taxon>Bacillota</taxon>
        <taxon>Clostridia</taxon>
        <taxon>Eubacteriales</taxon>
        <taxon>Oscillospiraceae</taxon>
        <taxon>Ruthenibacterium</taxon>
    </lineage>
</organism>
<comment type="caution">
    <text evidence="2">The sequence shown here is derived from an EMBL/GenBank/DDBJ whole genome shotgun (WGS) entry which is preliminary data.</text>
</comment>